<gene>
    <name evidence="3" type="ORF">GA0070560_103236</name>
</gene>
<keyword evidence="2" id="KW-0732">Signal</keyword>
<dbReference type="PROSITE" id="PS51257">
    <property type="entry name" value="PROKAR_LIPOPROTEIN"/>
    <property type="match status" value="1"/>
</dbReference>
<name>A0A1C5H7Q0_9ACTN</name>
<accession>A0A1C5H7Q0</accession>
<feature type="chain" id="PRO_5008717424" evidence="2">
    <location>
        <begin position="26"/>
        <end position="149"/>
    </location>
</feature>
<keyword evidence="4" id="KW-1185">Reference proteome</keyword>
<feature type="region of interest" description="Disordered" evidence="1">
    <location>
        <begin position="20"/>
        <end position="91"/>
    </location>
</feature>
<proteinExistence type="predicted"/>
<dbReference type="OrthoDB" id="5148907at2"/>
<evidence type="ECO:0000256" key="2">
    <source>
        <dbReference type="SAM" id="SignalP"/>
    </source>
</evidence>
<dbReference type="EMBL" id="FMDN01000003">
    <property type="protein sequence ID" value="SCG42030.1"/>
    <property type="molecule type" value="Genomic_DNA"/>
</dbReference>
<dbReference type="Proteomes" id="UP000199408">
    <property type="component" value="Unassembled WGS sequence"/>
</dbReference>
<dbReference type="STRING" id="47864.GA0070560_103236"/>
<evidence type="ECO:0000256" key="1">
    <source>
        <dbReference type="SAM" id="MobiDB-lite"/>
    </source>
</evidence>
<feature type="compositionally biased region" description="Pro residues" evidence="1">
    <location>
        <begin position="69"/>
        <end position="82"/>
    </location>
</feature>
<reference evidence="4" key="1">
    <citation type="submission" date="2016-06" db="EMBL/GenBank/DDBJ databases">
        <authorList>
            <person name="Varghese N."/>
        </authorList>
    </citation>
    <scope>NUCLEOTIDE SEQUENCE [LARGE SCALE GENOMIC DNA]</scope>
    <source>
        <strain evidence="4">DSM 43171</strain>
    </source>
</reference>
<feature type="compositionally biased region" description="Polar residues" evidence="1">
    <location>
        <begin position="30"/>
        <end position="45"/>
    </location>
</feature>
<protein>
    <submittedName>
        <fullName evidence="3">Uncharacterized protein</fullName>
    </submittedName>
</protein>
<feature type="signal peptide" evidence="2">
    <location>
        <begin position="1"/>
        <end position="25"/>
    </location>
</feature>
<dbReference type="RefSeq" id="WP_091292435.1">
    <property type="nucleotide sequence ID" value="NZ_FMDN01000003.1"/>
</dbReference>
<organism evidence="3 4">
    <name type="scientific">Micromonospora halophytica</name>
    <dbReference type="NCBI Taxonomy" id="47864"/>
    <lineage>
        <taxon>Bacteria</taxon>
        <taxon>Bacillati</taxon>
        <taxon>Actinomycetota</taxon>
        <taxon>Actinomycetes</taxon>
        <taxon>Micromonosporales</taxon>
        <taxon>Micromonosporaceae</taxon>
        <taxon>Micromonospora</taxon>
    </lineage>
</organism>
<evidence type="ECO:0000313" key="3">
    <source>
        <dbReference type="EMBL" id="SCG42030.1"/>
    </source>
</evidence>
<evidence type="ECO:0000313" key="4">
    <source>
        <dbReference type="Proteomes" id="UP000199408"/>
    </source>
</evidence>
<sequence>MKTPRMAFAALVACAALTACGGQDAGDGTGTPSPSEGSPVTSAPSTDPADPTGPSAPPPSDPATALPPTKRPTPGPSLPPGPGANTISGTVEAGVEPGCLMLDGFQLIGGPRDVLTPGAKVTVTGKPQPDMMTTCQQGTPFTVESARRS</sequence>
<dbReference type="AlphaFoldDB" id="A0A1C5H7Q0"/>